<dbReference type="GO" id="GO:0055129">
    <property type="term" value="P:L-proline biosynthetic process"/>
    <property type="evidence" value="ECO:0007669"/>
    <property type="project" value="UniProtKB-UniRule"/>
</dbReference>
<dbReference type="SUPFAM" id="SSF48179">
    <property type="entry name" value="6-phosphogluconate dehydrogenase C-terminal domain-like"/>
    <property type="match status" value="1"/>
</dbReference>
<proteinExistence type="inferred from homology"/>
<dbReference type="PATRIC" id="fig|1423768.4.peg.2"/>
<name>A0A0R1FTB2_9LACO</name>
<dbReference type="FunFam" id="1.10.3730.10:FF:000001">
    <property type="entry name" value="Pyrroline-5-carboxylate reductase"/>
    <property type="match status" value="1"/>
</dbReference>
<comment type="similarity">
    <text evidence="1 6 9">Belongs to the pyrroline-5-carboxylate reductase family.</text>
</comment>
<feature type="binding site" evidence="8">
    <location>
        <position position="59"/>
    </location>
    <ligand>
        <name>NADPH</name>
        <dbReference type="ChEBI" id="CHEBI:57783"/>
    </ligand>
</feature>
<dbReference type="Pfam" id="PF14748">
    <property type="entry name" value="P5CR_dimer"/>
    <property type="match status" value="1"/>
</dbReference>
<dbReference type="Gene3D" id="3.40.50.720">
    <property type="entry name" value="NAD(P)-binding Rossmann-like Domain"/>
    <property type="match status" value="1"/>
</dbReference>
<dbReference type="InterPro" id="IPR036291">
    <property type="entry name" value="NAD(P)-bd_dom_sf"/>
</dbReference>
<comment type="caution">
    <text evidence="12">The sequence shown here is derived from an EMBL/GenBank/DDBJ whole genome shotgun (WGS) entry which is preliminary data.</text>
</comment>
<dbReference type="InterPro" id="IPR028939">
    <property type="entry name" value="P5C_Rdtase_cat_N"/>
</dbReference>
<dbReference type="EC" id="1.5.1.2" evidence="6 7"/>
<feature type="domain" description="Pyrroline-5-carboxylate reductase catalytic N-terminal" evidence="10">
    <location>
        <begin position="6"/>
        <end position="98"/>
    </location>
</feature>
<evidence type="ECO:0000256" key="6">
    <source>
        <dbReference type="HAMAP-Rule" id="MF_01925"/>
    </source>
</evidence>
<accession>A0A0R1FTB2</accession>
<dbReference type="InterPro" id="IPR053790">
    <property type="entry name" value="P5CR-like_CS"/>
</dbReference>
<dbReference type="EMBL" id="AZCK01000001">
    <property type="protein sequence ID" value="KRK25056.1"/>
    <property type="molecule type" value="Genomic_DNA"/>
</dbReference>
<evidence type="ECO:0000259" key="11">
    <source>
        <dbReference type="Pfam" id="PF14748"/>
    </source>
</evidence>
<comment type="function">
    <text evidence="5 6">Catalyzes the reduction of 1-pyrroline-5-carboxylate (PCA) to L-proline.</text>
</comment>
<dbReference type="InterPro" id="IPR029036">
    <property type="entry name" value="P5CR_dimer"/>
</dbReference>
<feature type="domain" description="Pyrroline-5-carboxylate reductase dimerisation" evidence="11">
    <location>
        <begin position="163"/>
        <end position="261"/>
    </location>
</feature>
<dbReference type="Pfam" id="PF03807">
    <property type="entry name" value="F420_oxidored"/>
    <property type="match status" value="1"/>
</dbReference>
<dbReference type="PIRSF" id="PIRSF000193">
    <property type="entry name" value="Pyrrol-5-carb_rd"/>
    <property type="match status" value="1"/>
</dbReference>
<dbReference type="Proteomes" id="UP000051794">
    <property type="component" value="Unassembled WGS sequence"/>
</dbReference>
<keyword evidence="2 6" id="KW-0641">Proline biosynthesis</keyword>
<dbReference type="AlphaFoldDB" id="A0A0R1FTB2"/>
<dbReference type="Gene3D" id="1.10.3730.10">
    <property type="entry name" value="ProC C-terminal domain-like"/>
    <property type="match status" value="1"/>
</dbReference>
<comment type="catalytic activity">
    <reaction evidence="6 9">
        <text>L-proline + NADP(+) = (S)-1-pyrroline-5-carboxylate + NADPH + 2 H(+)</text>
        <dbReference type="Rhea" id="RHEA:14109"/>
        <dbReference type="ChEBI" id="CHEBI:15378"/>
        <dbReference type="ChEBI" id="CHEBI:17388"/>
        <dbReference type="ChEBI" id="CHEBI:57783"/>
        <dbReference type="ChEBI" id="CHEBI:58349"/>
        <dbReference type="ChEBI" id="CHEBI:60039"/>
        <dbReference type="EC" id="1.5.1.2"/>
    </reaction>
</comment>
<evidence type="ECO:0000313" key="13">
    <source>
        <dbReference type="Proteomes" id="UP000051794"/>
    </source>
</evidence>
<evidence type="ECO:0000256" key="8">
    <source>
        <dbReference type="PIRSR" id="PIRSR000193-1"/>
    </source>
</evidence>
<reference evidence="12 13" key="1">
    <citation type="journal article" date="2015" name="Genome Announc.">
        <title>Expanding the biotechnology potential of lactobacilli through comparative genomics of 213 strains and associated genera.</title>
        <authorList>
            <person name="Sun Z."/>
            <person name="Harris H.M."/>
            <person name="McCann A."/>
            <person name="Guo C."/>
            <person name="Argimon S."/>
            <person name="Zhang W."/>
            <person name="Yang X."/>
            <person name="Jeffery I.B."/>
            <person name="Cooney J.C."/>
            <person name="Kagawa T.F."/>
            <person name="Liu W."/>
            <person name="Song Y."/>
            <person name="Salvetti E."/>
            <person name="Wrobel A."/>
            <person name="Rasinkangas P."/>
            <person name="Parkhill J."/>
            <person name="Rea M.C."/>
            <person name="O'Sullivan O."/>
            <person name="Ritari J."/>
            <person name="Douillard F.P."/>
            <person name="Paul Ross R."/>
            <person name="Yang R."/>
            <person name="Briner A.E."/>
            <person name="Felis G.E."/>
            <person name="de Vos W.M."/>
            <person name="Barrangou R."/>
            <person name="Klaenhammer T.R."/>
            <person name="Caufield P.W."/>
            <person name="Cui Y."/>
            <person name="Zhang H."/>
            <person name="O'Toole P.W."/>
        </authorList>
    </citation>
    <scope>NUCLEOTIDE SEQUENCE [LARGE SCALE GENOMIC DNA]</scope>
    <source>
        <strain evidence="12 13">DSM 12361</strain>
    </source>
</reference>
<dbReference type="InterPro" id="IPR000304">
    <property type="entry name" value="Pyrroline-COOH_reductase"/>
</dbReference>
<dbReference type="GO" id="GO:0004735">
    <property type="term" value="F:pyrroline-5-carboxylate reductase activity"/>
    <property type="evidence" value="ECO:0007669"/>
    <property type="project" value="UniProtKB-UniRule"/>
</dbReference>
<dbReference type="GO" id="GO:0005737">
    <property type="term" value="C:cytoplasm"/>
    <property type="evidence" value="ECO:0007669"/>
    <property type="project" value="UniProtKB-SubCell"/>
</dbReference>
<comment type="subcellular location">
    <subcellularLocation>
        <location evidence="6">Cytoplasm</location>
    </subcellularLocation>
</comment>
<dbReference type="NCBIfam" id="TIGR00112">
    <property type="entry name" value="proC"/>
    <property type="match status" value="1"/>
</dbReference>
<dbReference type="PROSITE" id="PS00521">
    <property type="entry name" value="P5CR"/>
    <property type="match status" value="1"/>
</dbReference>
<protein>
    <recommendedName>
        <fullName evidence="6 7">Pyrroline-5-carboxylate reductase</fullName>
        <shortName evidence="6">P5C reductase</shortName>
        <shortName evidence="6">P5CR</shortName>
        <ecNumber evidence="6 7">1.5.1.2</ecNumber>
    </recommendedName>
    <alternativeName>
        <fullName evidence="6">PCA reductase</fullName>
    </alternativeName>
</protein>
<gene>
    <name evidence="6" type="primary">proC</name>
    <name evidence="12" type="ORF">FD43_GL000002</name>
</gene>
<feature type="binding site" evidence="8">
    <location>
        <begin position="72"/>
        <end position="75"/>
    </location>
    <ligand>
        <name>NADP(+)</name>
        <dbReference type="ChEBI" id="CHEBI:58349"/>
    </ligand>
</feature>
<dbReference type="PANTHER" id="PTHR11645">
    <property type="entry name" value="PYRROLINE-5-CARBOXYLATE REDUCTASE"/>
    <property type="match status" value="1"/>
</dbReference>
<evidence type="ECO:0000256" key="3">
    <source>
        <dbReference type="ARBA" id="ARBA00022857"/>
    </source>
</evidence>
<evidence type="ECO:0000313" key="12">
    <source>
        <dbReference type="EMBL" id="KRK25056.1"/>
    </source>
</evidence>
<sequence length="262" mass="28379">MEVAMKIGFIGVGAMAKAMIKGYINSGQVNASDIYVHAPHKEKYLEFANATGINCSNSNQEVAASSDLVILATGPKQVVDALKDVRENLNGKILASIAWQISLERLEELTSYDLPIIRLIPNVNVEVNEGMLIYKANENLVDQRLTDIVKNLETLGKMIEVDEDKFDVSGSLMGCTPAYAYLFADIFSRSAVNHGLDKRTATQLAAQAILGSMKMIEKSDKSPSDLIDDVCSPAGGTIKGLLALKKSGFEKAVIDCFDATQE</sequence>
<keyword evidence="4 6" id="KW-0560">Oxidoreductase</keyword>
<evidence type="ECO:0000256" key="1">
    <source>
        <dbReference type="ARBA" id="ARBA00005525"/>
    </source>
</evidence>
<feature type="binding site" evidence="8">
    <location>
        <begin position="10"/>
        <end position="15"/>
    </location>
    <ligand>
        <name>NADP(+)</name>
        <dbReference type="ChEBI" id="CHEBI:58349"/>
    </ligand>
</feature>
<dbReference type="SUPFAM" id="SSF51735">
    <property type="entry name" value="NAD(P)-binding Rossmann-fold domains"/>
    <property type="match status" value="1"/>
</dbReference>
<evidence type="ECO:0000256" key="9">
    <source>
        <dbReference type="RuleBase" id="RU003903"/>
    </source>
</evidence>
<keyword evidence="6 9" id="KW-0028">Amino-acid biosynthesis</keyword>
<dbReference type="InterPro" id="IPR008927">
    <property type="entry name" value="6-PGluconate_DH-like_C_sf"/>
</dbReference>
<dbReference type="UniPathway" id="UPA00098">
    <property type="reaction ID" value="UER00361"/>
</dbReference>
<evidence type="ECO:0000256" key="7">
    <source>
        <dbReference type="NCBIfam" id="TIGR00112"/>
    </source>
</evidence>
<evidence type="ECO:0000259" key="10">
    <source>
        <dbReference type="Pfam" id="PF03807"/>
    </source>
</evidence>
<evidence type="ECO:0000256" key="4">
    <source>
        <dbReference type="ARBA" id="ARBA00023002"/>
    </source>
</evidence>
<dbReference type="PANTHER" id="PTHR11645:SF0">
    <property type="entry name" value="PYRROLINE-5-CARBOXYLATE REDUCTASE 3"/>
    <property type="match status" value="1"/>
</dbReference>
<organism evidence="12 13">
    <name type="scientific">Apilactobacillus kunkeei DSM 12361 = ATCC 700308</name>
    <dbReference type="NCBI Taxonomy" id="1423768"/>
    <lineage>
        <taxon>Bacteria</taxon>
        <taxon>Bacillati</taxon>
        <taxon>Bacillota</taxon>
        <taxon>Bacilli</taxon>
        <taxon>Lactobacillales</taxon>
        <taxon>Lactobacillaceae</taxon>
        <taxon>Apilactobacillus</taxon>
    </lineage>
</organism>
<keyword evidence="3 6" id="KW-0521">NADP</keyword>
<dbReference type="HAMAP" id="MF_01925">
    <property type="entry name" value="P5C_reductase"/>
    <property type="match status" value="1"/>
</dbReference>
<comment type="pathway">
    <text evidence="6 9">Amino-acid biosynthesis; L-proline biosynthesis; L-proline from L-glutamate 5-semialdehyde: step 1/1.</text>
</comment>
<evidence type="ECO:0000256" key="2">
    <source>
        <dbReference type="ARBA" id="ARBA00022650"/>
    </source>
</evidence>
<evidence type="ECO:0000256" key="5">
    <source>
        <dbReference type="ARBA" id="ARBA00058118"/>
    </source>
</evidence>
<keyword evidence="6" id="KW-0963">Cytoplasm</keyword>
<comment type="catalytic activity">
    <reaction evidence="6">
        <text>L-proline + NAD(+) = (S)-1-pyrroline-5-carboxylate + NADH + 2 H(+)</text>
        <dbReference type="Rhea" id="RHEA:14105"/>
        <dbReference type="ChEBI" id="CHEBI:15378"/>
        <dbReference type="ChEBI" id="CHEBI:17388"/>
        <dbReference type="ChEBI" id="CHEBI:57540"/>
        <dbReference type="ChEBI" id="CHEBI:57945"/>
        <dbReference type="ChEBI" id="CHEBI:60039"/>
        <dbReference type="EC" id="1.5.1.2"/>
    </reaction>
</comment>